<keyword evidence="2" id="KW-1133">Transmembrane helix</keyword>
<protein>
    <submittedName>
        <fullName evidence="3">Uncharacterized protein</fullName>
    </submittedName>
</protein>
<gene>
    <name evidence="3" type="ORF">ERS852444_00799</name>
</gene>
<keyword evidence="2" id="KW-0472">Membrane</keyword>
<feature type="compositionally biased region" description="Basic and acidic residues" evidence="1">
    <location>
        <begin position="22"/>
        <end position="36"/>
    </location>
</feature>
<accession>A0A173S5G0</accession>
<feature type="compositionally biased region" description="Basic and acidic residues" evidence="1">
    <location>
        <begin position="306"/>
        <end position="315"/>
    </location>
</feature>
<proteinExistence type="predicted"/>
<feature type="transmembrane region" description="Helical" evidence="2">
    <location>
        <begin position="54"/>
        <end position="75"/>
    </location>
</feature>
<feature type="region of interest" description="Disordered" evidence="1">
    <location>
        <begin position="236"/>
        <end position="342"/>
    </location>
</feature>
<keyword evidence="2" id="KW-0812">Transmembrane</keyword>
<feature type="region of interest" description="Disordered" evidence="1">
    <location>
        <begin position="1"/>
        <end position="36"/>
    </location>
</feature>
<evidence type="ECO:0000256" key="1">
    <source>
        <dbReference type="SAM" id="MobiDB-lite"/>
    </source>
</evidence>
<dbReference type="EMBL" id="CYXX01000004">
    <property type="protein sequence ID" value="CUM85500.1"/>
    <property type="molecule type" value="Genomic_DNA"/>
</dbReference>
<dbReference type="Proteomes" id="UP000095453">
    <property type="component" value="Unassembled WGS sequence"/>
</dbReference>
<evidence type="ECO:0000313" key="3">
    <source>
        <dbReference type="EMBL" id="CUM85500.1"/>
    </source>
</evidence>
<dbReference type="RefSeq" id="WP_055168073.1">
    <property type="nucleotide sequence ID" value="NZ_CYXX01000004.1"/>
</dbReference>
<feature type="compositionally biased region" description="Low complexity" evidence="1">
    <location>
        <begin position="293"/>
        <end position="305"/>
    </location>
</feature>
<evidence type="ECO:0000256" key="2">
    <source>
        <dbReference type="SAM" id="Phobius"/>
    </source>
</evidence>
<sequence length="460" mass="49113">MKKDSNMFNDNNIETEGVPADKTAEIPKVEDSTEEENAKKPLMLFGREFSRKQVCAAGAGILCAALLIGGGGYAITHADWTGKANAPAVSQSKDDEEQDMVLSLEVKADGWDTETSTPVIAHIEDEDGKVDFYTAIAANKQVTVKVGESGTYTVTFISPVNADGSIYKVPSKKVTAGKADKTVATGVTFDKVDADKVTKDDLTAIAKDLAEAVKKGDSTLTGDKGAEVVKKFEDNIKKNPNADTDAVEKETEKAQESAKEEKSDAKTPETSDSKKSDSGSSNGSKKDNGKTTGSSDNSGNKSNSSSKKDEGKSDSKPSGGNSSNSGSNSNSGSSSKKDDTPAHQHNWVAQTKTVHHDAQYKTVHHDAVTHQVWHDAVTEEHYICNQCGADITSDPWGHINNSLMNGGNCGSYHSTYVTVKQGYYETVTDQAAYDEQVQVRDAWDETVTTGYKCSSCGATK</sequence>
<feature type="compositionally biased region" description="Low complexity" evidence="1">
    <location>
        <begin position="316"/>
        <end position="334"/>
    </location>
</feature>
<dbReference type="AlphaFoldDB" id="A0A173S5G0"/>
<reference evidence="3 4" key="1">
    <citation type="submission" date="2015-09" db="EMBL/GenBank/DDBJ databases">
        <authorList>
            <consortium name="Pathogen Informatics"/>
        </authorList>
    </citation>
    <scope>NUCLEOTIDE SEQUENCE [LARGE SCALE GENOMIC DNA]</scope>
    <source>
        <strain evidence="3 4">2789STDY5608887</strain>
    </source>
</reference>
<evidence type="ECO:0000313" key="4">
    <source>
        <dbReference type="Proteomes" id="UP000095453"/>
    </source>
</evidence>
<name>A0A173S5G0_9FIRM</name>
<feature type="compositionally biased region" description="Basic and acidic residues" evidence="1">
    <location>
        <begin position="246"/>
        <end position="277"/>
    </location>
</feature>
<feature type="compositionally biased region" description="Polar residues" evidence="1">
    <location>
        <begin position="1"/>
        <end position="14"/>
    </location>
</feature>
<organism evidence="3 4">
    <name type="scientific">Roseburia inulinivorans</name>
    <dbReference type="NCBI Taxonomy" id="360807"/>
    <lineage>
        <taxon>Bacteria</taxon>
        <taxon>Bacillati</taxon>
        <taxon>Bacillota</taxon>
        <taxon>Clostridia</taxon>
        <taxon>Lachnospirales</taxon>
        <taxon>Lachnospiraceae</taxon>
        <taxon>Roseburia</taxon>
    </lineage>
</organism>